<dbReference type="InterPro" id="IPR005829">
    <property type="entry name" value="Sugar_transporter_CS"/>
</dbReference>
<dbReference type="Gene3D" id="1.20.1250.20">
    <property type="entry name" value="MFS general substrate transporter like domains"/>
    <property type="match status" value="1"/>
</dbReference>
<evidence type="ECO:0000256" key="1">
    <source>
        <dbReference type="ARBA" id="ARBA00004141"/>
    </source>
</evidence>
<evidence type="ECO:0000313" key="10">
    <source>
        <dbReference type="Proteomes" id="UP001306508"/>
    </source>
</evidence>
<gene>
    <name evidence="9" type="ORF">RI543_003313</name>
</gene>
<evidence type="ECO:0000259" key="8">
    <source>
        <dbReference type="PROSITE" id="PS50850"/>
    </source>
</evidence>
<feature type="transmembrane region" description="Helical" evidence="7">
    <location>
        <begin position="499"/>
        <end position="523"/>
    </location>
</feature>
<sequence>MSMDQIQTTPDNEAVEVAQMHQVIGSAKSCIEQSGMDNKDAEATDANQQVIEDKFRPFDMTIRRISYQLTEERRRRSEVGLDILEASNSHNIDRNVPQLSQPFMVEKVDDELHSNVYTPICSNTVMEDTTSMIFNSKPRKQSDCISFLVGIFVAVGGFLFGYDTGLINSLTEMPYVRSHLAPNHFAFTTTQWSVLVSFLSLGTFIGALFTPIASDKFGRKLMIIFSTAIIFSIGTSLQVGSMSLDLLVAGRFVSGLGIGIISAIVPSYQAESAKKNLRGAIISTYQWAITWGLFASSAVAQGTHAMKSAASYRIPIGLQYVWSFILTIGMCFLPESPRYYVMKDRLHEAAKSLSFLRGVPIEDSGLLEELVEIKATFDYEKAVGSSSFLDCFISSKERPKQSLRMFTGIAVQIFQQFSGINFIFYFGISFLNKAGIHQSYIISFILYAVNVAFNIPGLFLVEYIGRRKLLIAGGFFMALSNFIIAIVGVSVKASVADKIMIAFMCTFIASYSATWGGVVWVLSAELYPLGVRAKCSAMCAASNWLANFVCALITPYIIDTGDNETVTLGPKIYFIWGSLNALGVLIVYFTVFETRGLTLEQIDELYENASNAFESDKWNKEIRMRKVSFCNVDTVNNFAAVNNASAPQCTSSSNNIASDSVNDTNSPYVDINYNLGSINRDQLNKCNNDGRNRVLTTVNFDNDIYLKQLDPIARLFTKTPPILTSDLPALANLTPNSIDKAGIVDLGNGLTLNMNKRGPPSLSSGSLILEDEENSGENRSIHTSSQYYSDRSHMDLVGEYVSQVIRGSSP</sequence>
<dbReference type="InterPro" id="IPR005828">
    <property type="entry name" value="MFS_sugar_transport-like"/>
</dbReference>
<dbReference type="Proteomes" id="UP001306508">
    <property type="component" value="Unassembled WGS sequence"/>
</dbReference>
<dbReference type="InterPro" id="IPR050360">
    <property type="entry name" value="MFS_Sugar_Transporters"/>
</dbReference>
<proteinExistence type="inferred from homology"/>
<feature type="transmembrane region" description="Helical" evidence="7">
    <location>
        <begin position="280"/>
        <end position="300"/>
    </location>
</feature>
<dbReference type="InterPro" id="IPR020846">
    <property type="entry name" value="MFS_dom"/>
</dbReference>
<dbReference type="CDD" id="cd17356">
    <property type="entry name" value="MFS_HXT"/>
    <property type="match status" value="1"/>
</dbReference>
<name>A0AAN7WPY4_9SACH</name>
<dbReference type="NCBIfam" id="TIGR00879">
    <property type="entry name" value="SP"/>
    <property type="match status" value="1"/>
</dbReference>
<feature type="transmembrane region" description="Helical" evidence="7">
    <location>
        <begin position="468"/>
        <end position="487"/>
    </location>
</feature>
<evidence type="ECO:0000256" key="2">
    <source>
        <dbReference type="ARBA" id="ARBA00010992"/>
    </source>
</evidence>
<accession>A0AAN7WPY4</accession>
<dbReference type="Pfam" id="PF00083">
    <property type="entry name" value="Sugar_tr"/>
    <property type="match status" value="1"/>
</dbReference>
<evidence type="ECO:0000313" key="9">
    <source>
        <dbReference type="EMBL" id="KAK5779422.1"/>
    </source>
</evidence>
<dbReference type="PROSITE" id="PS00217">
    <property type="entry name" value="SUGAR_TRANSPORT_2"/>
    <property type="match status" value="1"/>
</dbReference>
<dbReference type="AlphaFoldDB" id="A0AAN7WPY4"/>
<dbReference type="PROSITE" id="PS00216">
    <property type="entry name" value="SUGAR_TRANSPORT_1"/>
    <property type="match status" value="1"/>
</dbReference>
<feature type="transmembrane region" description="Helical" evidence="7">
    <location>
        <begin position="312"/>
        <end position="333"/>
    </location>
</feature>
<evidence type="ECO:0000256" key="4">
    <source>
        <dbReference type="ARBA" id="ARBA00022692"/>
    </source>
</evidence>
<dbReference type="InterPro" id="IPR036259">
    <property type="entry name" value="MFS_trans_sf"/>
</dbReference>
<evidence type="ECO:0000256" key="5">
    <source>
        <dbReference type="ARBA" id="ARBA00022989"/>
    </source>
</evidence>
<keyword evidence="6 7" id="KW-0472">Membrane</keyword>
<feature type="transmembrane region" description="Helical" evidence="7">
    <location>
        <begin position="405"/>
        <end position="428"/>
    </location>
</feature>
<feature type="domain" description="Major facilitator superfamily (MFS) profile" evidence="8">
    <location>
        <begin position="149"/>
        <end position="595"/>
    </location>
</feature>
<keyword evidence="10" id="KW-1185">Reference proteome</keyword>
<feature type="transmembrane region" description="Helical" evidence="7">
    <location>
        <begin position="535"/>
        <end position="558"/>
    </location>
</feature>
<feature type="transmembrane region" description="Helical" evidence="7">
    <location>
        <begin position="440"/>
        <end position="461"/>
    </location>
</feature>
<comment type="subcellular location">
    <subcellularLocation>
        <location evidence="1">Membrane</location>
        <topology evidence="1">Multi-pass membrane protein</topology>
    </subcellularLocation>
</comment>
<dbReference type="PROSITE" id="PS50850">
    <property type="entry name" value="MFS"/>
    <property type="match status" value="1"/>
</dbReference>
<evidence type="ECO:0000256" key="6">
    <source>
        <dbReference type="ARBA" id="ARBA00023136"/>
    </source>
</evidence>
<dbReference type="PRINTS" id="PR00171">
    <property type="entry name" value="SUGRTRNSPORT"/>
</dbReference>
<comment type="similarity">
    <text evidence="2">Belongs to the major facilitator superfamily. Sugar transporter (TC 2.A.1.1) family.</text>
</comment>
<dbReference type="SUPFAM" id="SSF103473">
    <property type="entry name" value="MFS general substrate transporter"/>
    <property type="match status" value="1"/>
</dbReference>
<feature type="transmembrane region" description="Helical" evidence="7">
    <location>
        <begin position="192"/>
        <end position="209"/>
    </location>
</feature>
<evidence type="ECO:0000256" key="3">
    <source>
        <dbReference type="ARBA" id="ARBA00022448"/>
    </source>
</evidence>
<keyword evidence="3" id="KW-0813">Transport</keyword>
<dbReference type="GO" id="GO:0005351">
    <property type="term" value="F:carbohydrate:proton symporter activity"/>
    <property type="evidence" value="ECO:0007669"/>
    <property type="project" value="TreeGrafter"/>
</dbReference>
<dbReference type="PANTHER" id="PTHR48022:SF16">
    <property type="entry name" value="HIGH GLUCOSE SENSOR RGT2-RELATED"/>
    <property type="match status" value="1"/>
</dbReference>
<keyword evidence="4 7" id="KW-0812">Transmembrane</keyword>
<feature type="transmembrane region" description="Helical" evidence="7">
    <location>
        <begin position="144"/>
        <end position="162"/>
    </location>
</feature>
<dbReference type="EMBL" id="JAWIZZ010000047">
    <property type="protein sequence ID" value="KAK5779422.1"/>
    <property type="molecule type" value="Genomic_DNA"/>
</dbReference>
<feature type="transmembrane region" description="Helical" evidence="7">
    <location>
        <begin position="246"/>
        <end position="268"/>
    </location>
</feature>
<dbReference type="InterPro" id="IPR003663">
    <property type="entry name" value="Sugar/inositol_transpt"/>
</dbReference>
<feature type="transmembrane region" description="Helical" evidence="7">
    <location>
        <begin position="221"/>
        <end position="240"/>
    </location>
</feature>
<feature type="transmembrane region" description="Helical" evidence="7">
    <location>
        <begin position="573"/>
        <end position="592"/>
    </location>
</feature>
<organism evidence="9 10">
    <name type="scientific">Arxiozyma heterogenica</name>
    <dbReference type="NCBI Taxonomy" id="278026"/>
    <lineage>
        <taxon>Eukaryota</taxon>
        <taxon>Fungi</taxon>
        <taxon>Dikarya</taxon>
        <taxon>Ascomycota</taxon>
        <taxon>Saccharomycotina</taxon>
        <taxon>Saccharomycetes</taxon>
        <taxon>Saccharomycetales</taxon>
        <taxon>Saccharomycetaceae</taxon>
        <taxon>Arxiozyma</taxon>
    </lineage>
</organism>
<comment type="caution">
    <text evidence="9">The sequence shown here is derived from an EMBL/GenBank/DDBJ whole genome shotgun (WGS) entry which is preliminary data.</text>
</comment>
<evidence type="ECO:0000256" key="7">
    <source>
        <dbReference type="SAM" id="Phobius"/>
    </source>
</evidence>
<protein>
    <recommendedName>
        <fullName evidence="8">Major facilitator superfamily (MFS) profile domain-containing protein</fullName>
    </recommendedName>
</protein>
<dbReference type="PANTHER" id="PTHR48022">
    <property type="entry name" value="PLASTIDIC GLUCOSE TRANSPORTER 4"/>
    <property type="match status" value="1"/>
</dbReference>
<dbReference type="GO" id="GO:0016020">
    <property type="term" value="C:membrane"/>
    <property type="evidence" value="ECO:0007669"/>
    <property type="project" value="UniProtKB-SubCell"/>
</dbReference>
<reference evidence="10" key="1">
    <citation type="submission" date="2023-07" db="EMBL/GenBank/DDBJ databases">
        <title>A draft genome of Kazachstania heterogenica Y-27499.</title>
        <authorList>
            <person name="Donic C."/>
            <person name="Kralova J.S."/>
            <person name="Fidel L."/>
            <person name="Ben-Dor S."/>
            <person name="Jung S."/>
        </authorList>
    </citation>
    <scope>NUCLEOTIDE SEQUENCE [LARGE SCALE GENOMIC DNA]</scope>
    <source>
        <strain evidence="10">Y27499</strain>
    </source>
</reference>
<keyword evidence="5 7" id="KW-1133">Transmembrane helix</keyword>